<feature type="compositionally biased region" description="Low complexity" evidence="1">
    <location>
        <begin position="454"/>
        <end position="466"/>
    </location>
</feature>
<feature type="region of interest" description="Disordered" evidence="1">
    <location>
        <begin position="349"/>
        <end position="387"/>
    </location>
</feature>
<accession>A0A915D3F4</accession>
<name>A0A915D3F4_9BILA</name>
<protein>
    <submittedName>
        <fullName evidence="4">Uncharacterized protein</fullName>
    </submittedName>
</protein>
<evidence type="ECO:0000256" key="2">
    <source>
        <dbReference type="SAM" id="Phobius"/>
    </source>
</evidence>
<organism evidence="3 4">
    <name type="scientific">Ditylenchus dipsaci</name>
    <dbReference type="NCBI Taxonomy" id="166011"/>
    <lineage>
        <taxon>Eukaryota</taxon>
        <taxon>Metazoa</taxon>
        <taxon>Ecdysozoa</taxon>
        <taxon>Nematoda</taxon>
        <taxon>Chromadorea</taxon>
        <taxon>Rhabditida</taxon>
        <taxon>Tylenchina</taxon>
        <taxon>Tylenchomorpha</taxon>
        <taxon>Sphaerularioidea</taxon>
        <taxon>Anguinidae</taxon>
        <taxon>Anguininae</taxon>
        <taxon>Ditylenchus</taxon>
    </lineage>
</organism>
<evidence type="ECO:0000256" key="1">
    <source>
        <dbReference type="SAM" id="MobiDB-lite"/>
    </source>
</evidence>
<feature type="region of interest" description="Disordered" evidence="1">
    <location>
        <begin position="448"/>
        <end position="491"/>
    </location>
</feature>
<feature type="compositionally biased region" description="Acidic residues" evidence="1">
    <location>
        <begin position="256"/>
        <end position="288"/>
    </location>
</feature>
<feature type="compositionally biased region" description="Low complexity" evidence="1">
    <location>
        <begin position="349"/>
        <end position="361"/>
    </location>
</feature>
<keyword evidence="2" id="KW-1133">Transmembrane helix</keyword>
<feature type="region of interest" description="Disordered" evidence="1">
    <location>
        <begin position="117"/>
        <end position="290"/>
    </location>
</feature>
<evidence type="ECO:0000313" key="4">
    <source>
        <dbReference type="WBParaSite" id="jg15436"/>
    </source>
</evidence>
<keyword evidence="2" id="KW-0812">Transmembrane</keyword>
<feature type="compositionally biased region" description="Polar residues" evidence="1">
    <location>
        <begin position="62"/>
        <end position="84"/>
    </location>
</feature>
<feature type="compositionally biased region" description="Pro residues" evidence="1">
    <location>
        <begin position="126"/>
        <end position="136"/>
    </location>
</feature>
<sequence length="724" mass="79769">MFTLLQQQPSTSIAAGSLALSSAAAVLVESISTSTVLPIICLIEWNSPKCQEQAFEAPAPTVGSSSGKNQRSYSKNSQEYSNPSIIHVPFGDELEHHKKSKIKSQQGFFTPVLPKAFHHQQTSQPGVPPTRQPPISAPSSVPKTDSFSVYQRTSHELNPRVEGSSSSTCNEKHAPKAAGSIPHHHGTPAPKLSTNNRRLPSTPRMINKIPKPIYFEPPGGWPPRTRTGPDGRKYILGSASSSRQAFVNDPKRVVDTEDDQEDPEEGEEEDQEDDQPEEDEEEEPEEGFNDAKYYNQNGEQLKLENGNKVKALWKDLEKVIEQKQWQRATPTPRAQITRAAQVTSRIRQQQTISTTTKAQTTMFTSTQSPKKSSRESSPPSNVWIPYKPNESSQKIHVVTSKKVFEPITKQWTTPRLAEKQGLIRTSTVKPVTESSIIHFTFVASASGTQRHSHTASSSSSTPASTTIRQRHNTNPPYDPTLEAVRPTTPMNHPGMMSYTTKAPEQSEIPRTALVVLASLSVVLMVALILIFVFCKRSSSNQDTLTIPWKSMTGGYTAIAPSSTEPSPQFQHHQIDQPGVTFGTKVNTTQHNNKTMTSLLPSAMKNGGGYQPLKGSTLPLPTGNGQHMMGPAGTLPRGANGGGPPNGEVRQLTMALCLGMEDHLLMGTWMRLRKRNSKSVETMQIYLNKYQVDLMEGVPCLSDLTEKRSARVKNTPAYQQCNERN</sequence>
<reference evidence="4" key="1">
    <citation type="submission" date="2022-11" db="UniProtKB">
        <authorList>
            <consortium name="WormBaseParasite"/>
        </authorList>
    </citation>
    <scope>IDENTIFICATION</scope>
</reference>
<proteinExistence type="predicted"/>
<dbReference type="AlphaFoldDB" id="A0A915D3F4"/>
<feature type="transmembrane region" description="Helical" evidence="2">
    <location>
        <begin position="512"/>
        <end position="534"/>
    </location>
</feature>
<keyword evidence="3" id="KW-1185">Reference proteome</keyword>
<keyword evidence="2" id="KW-0472">Membrane</keyword>
<dbReference type="WBParaSite" id="jg15436">
    <property type="protein sequence ID" value="jg15436"/>
    <property type="gene ID" value="jg15436"/>
</dbReference>
<dbReference type="Proteomes" id="UP000887574">
    <property type="component" value="Unplaced"/>
</dbReference>
<feature type="region of interest" description="Disordered" evidence="1">
    <location>
        <begin position="57"/>
        <end position="84"/>
    </location>
</feature>
<feature type="compositionally biased region" description="Polar residues" evidence="1">
    <location>
        <begin position="137"/>
        <end position="152"/>
    </location>
</feature>
<evidence type="ECO:0000313" key="3">
    <source>
        <dbReference type="Proteomes" id="UP000887574"/>
    </source>
</evidence>